<dbReference type="InterPro" id="IPR042099">
    <property type="entry name" value="ANL_N_sf"/>
</dbReference>
<name>A0A346Y1K5_9ACTN</name>
<dbReference type="Proteomes" id="UP000264006">
    <property type="component" value="Chromosome"/>
</dbReference>
<sequence length="454" mass="48251">MQRREQDRTLREWVRREVTPFSRFWRDRIAGIDVTDVESLARVPVATEADLAGAGGPGNPALLLSPTEDQFKANAPRGELFAAARQAGGRGTTGRREAIWHRYKAVHVHEAGVDRLLAIAYTRADLDLLHLAGARFAEVVGWGAEDALLNLVPSGPSVRHWALYHAALASRMTALHPRGAGQAVMGAAQRGLAMLPASIVALPTDEAESTLDGLLAKGTVARNLRQLLVVGSPPDAATRVRLATLGEKLAGRPVTVQAAWAPEASRVLYGEQPPAANDPPEATYGLLTYPDLEVLSVRDPATGATVVDGGPGELVITSSGWRGTALVRYATGSWVAGLEEEQNHPVSGATVPRLAPSAVDGAWQPAVVVDGRTRRPDLRNVTRIIEPAMARVGGRDWSLRVADGRLRLALDAPAGAVLDDRDLARRVGEACGLVPDVVRDPAAAAERPRLGRAG</sequence>
<gene>
    <name evidence="1" type="ORF">DVS28_a3679</name>
</gene>
<dbReference type="EMBL" id="CP031165">
    <property type="protein sequence ID" value="AXV08352.1"/>
    <property type="molecule type" value="Genomic_DNA"/>
</dbReference>
<evidence type="ECO:0000313" key="2">
    <source>
        <dbReference type="Proteomes" id="UP000264006"/>
    </source>
</evidence>
<protein>
    <submittedName>
        <fullName evidence="1">Uncharacterized protein</fullName>
    </submittedName>
</protein>
<dbReference type="AlphaFoldDB" id="A0A346Y1K5"/>
<keyword evidence="2" id="KW-1185">Reference proteome</keyword>
<reference evidence="1 2" key="1">
    <citation type="submission" date="2018-09" db="EMBL/GenBank/DDBJ databases">
        <title>Complete genome sequence of Euzebya sp. DY32-46 isolated from seawater of Pacific Ocean.</title>
        <authorList>
            <person name="Xu L."/>
            <person name="Wu Y.-H."/>
            <person name="Xu X.-W."/>
        </authorList>
    </citation>
    <scope>NUCLEOTIDE SEQUENCE [LARGE SCALE GENOMIC DNA]</scope>
    <source>
        <strain evidence="1 2">DY32-46</strain>
    </source>
</reference>
<dbReference type="KEGG" id="euz:DVS28_a3679"/>
<dbReference type="OrthoDB" id="5240743at2"/>
<dbReference type="SUPFAM" id="SSF56801">
    <property type="entry name" value="Acetyl-CoA synthetase-like"/>
    <property type="match status" value="1"/>
</dbReference>
<proteinExistence type="predicted"/>
<organism evidence="1 2">
    <name type="scientific">Euzebya pacifica</name>
    <dbReference type="NCBI Taxonomy" id="1608957"/>
    <lineage>
        <taxon>Bacteria</taxon>
        <taxon>Bacillati</taxon>
        <taxon>Actinomycetota</taxon>
        <taxon>Nitriliruptoria</taxon>
        <taxon>Euzebyales</taxon>
    </lineage>
</organism>
<accession>A0A346Y1K5</accession>
<dbReference type="Gene3D" id="3.40.50.12780">
    <property type="entry name" value="N-terminal domain of ligase-like"/>
    <property type="match status" value="1"/>
</dbReference>
<evidence type="ECO:0000313" key="1">
    <source>
        <dbReference type="EMBL" id="AXV08352.1"/>
    </source>
</evidence>